<keyword evidence="2" id="KW-1185">Reference proteome</keyword>
<reference evidence="1 2" key="1">
    <citation type="journal article" date="2015" name="Genome Announc.">
        <title>Draft Genome Sequence of Mycobacterium obuense Strain UC1, Isolated from Patient Sputum.</title>
        <authorList>
            <person name="Greninger A.L."/>
            <person name="Cunningham G."/>
            <person name="Hsu E.D."/>
            <person name="Yu J.M."/>
            <person name="Chiu C.Y."/>
            <person name="Miller S."/>
        </authorList>
    </citation>
    <scope>NUCLEOTIDE SEQUENCE [LARGE SCALE GENOMIC DNA]</scope>
    <source>
        <strain evidence="1 2">UC1</strain>
    </source>
</reference>
<dbReference type="AlphaFoldDB" id="A0A0M2JUQ5"/>
<comment type="caution">
    <text evidence="1">The sequence shown here is derived from an EMBL/GenBank/DDBJ whole genome shotgun (WGS) entry which is preliminary data.</text>
</comment>
<gene>
    <name evidence="1" type="ORF">WN67_28430</name>
</gene>
<evidence type="ECO:0000313" key="2">
    <source>
        <dbReference type="Proteomes" id="UP000034150"/>
    </source>
</evidence>
<organism evidence="1 2">
    <name type="scientific">Mycolicibacterium obuense</name>
    <dbReference type="NCBI Taxonomy" id="1807"/>
    <lineage>
        <taxon>Bacteria</taxon>
        <taxon>Bacillati</taxon>
        <taxon>Actinomycetota</taxon>
        <taxon>Actinomycetes</taxon>
        <taxon>Mycobacteriales</taxon>
        <taxon>Mycobacteriaceae</taxon>
        <taxon>Mycolicibacterium</taxon>
    </lineage>
</organism>
<accession>A0A0M2JUQ5</accession>
<dbReference type="PATRIC" id="fig|1807.13.peg.6097"/>
<name>A0A0M2JUQ5_9MYCO</name>
<sequence>MFVATVRTPVEATAVAHTADQAARLACELGMESLQRVHGDLGYDDPMLAGKYFESTCSRSRSAAPRKSRAAPGCWRRNSTTRVMPYYLTPVAELPYPHTMGERPLQDGTRSNCPLALEAVLRTRGQHPGQDGYRELFTNDAISARRQACDVHAGNWTVVLPAVTAFLEPSPANADTADKAHAARHHAPFADLAAADPRLTLALLSYSGSLRVYTNGHGQRETIGQHRIWRARTAGVCALPVWFDATTVRPPRDAVLLQRG</sequence>
<dbReference type="EMBL" id="LAUZ02000152">
    <property type="protein sequence ID" value="KKE98588.1"/>
    <property type="molecule type" value="Genomic_DNA"/>
</dbReference>
<evidence type="ECO:0000313" key="1">
    <source>
        <dbReference type="EMBL" id="KKE98588.1"/>
    </source>
</evidence>
<dbReference type="Proteomes" id="UP000034150">
    <property type="component" value="Unassembled WGS sequence"/>
</dbReference>
<proteinExistence type="predicted"/>
<protein>
    <submittedName>
        <fullName evidence="1">Uncharacterized protein</fullName>
    </submittedName>
</protein>